<name>A0A0M3K2H4_ANISI</name>
<dbReference type="InterPro" id="IPR036877">
    <property type="entry name" value="SUI1_dom_sf"/>
</dbReference>
<sequence length="200" mass="22138">MSTAEVEQKDIAEVDEKKPICENGFDPNIKYPIVVRYCGECSMPLEYCEYSGITERCRKWLEKNEVSGLDKLEINDNDDGEDADAQKKHQKRGGKGLKPTGEKTISTKKKTNTPSKVTLQRAPRGKNKSMTVIKGLGTFDVDLKAAAKFFAGRFACGSSVTGADEIVIQGDVKDDLFNLITEKWPIIGEGSIEDLGDQKR</sequence>
<dbReference type="InterPro" id="IPR005873">
    <property type="entry name" value="DENR_eukaryotes"/>
</dbReference>
<dbReference type="EMBL" id="UYRR01031799">
    <property type="protein sequence ID" value="VDK52657.1"/>
    <property type="molecule type" value="Genomic_DNA"/>
</dbReference>
<accession>A0A0M3K2H4</accession>
<dbReference type="Pfam" id="PF01253">
    <property type="entry name" value="SUI1"/>
    <property type="match status" value="1"/>
</dbReference>
<evidence type="ECO:0000259" key="4">
    <source>
        <dbReference type="PROSITE" id="PS50296"/>
    </source>
</evidence>
<dbReference type="NCBIfam" id="TIGR01159">
    <property type="entry name" value="DRP1"/>
    <property type="match status" value="1"/>
</dbReference>
<gene>
    <name evidence="5" type="ORF">ASIM_LOCUS14529</name>
</gene>
<dbReference type="GO" id="GO:0003743">
    <property type="term" value="F:translation initiation factor activity"/>
    <property type="evidence" value="ECO:0007669"/>
    <property type="project" value="InterPro"/>
</dbReference>
<dbReference type="Gene3D" id="3.30.780.10">
    <property type="entry name" value="SUI1-like domain"/>
    <property type="match status" value="1"/>
</dbReference>
<dbReference type="GO" id="GO:0002188">
    <property type="term" value="P:translation reinitiation"/>
    <property type="evidence" value="ECO:0007669"/>
    <property type="project" value="TreeGrafter"/>
</dbReference>
<dbReference type="InterPro" id="IPR048517">
    <property type="entry name" value="DENR_N"/>
</dbReference>
<dbReference type="PANTHER" id="PTHR12789:SF0">
    <property type="entry name" value="DENSITY-REGULATED PROTEIN"/>
    <property type="match status" value="1"/>
</dbReference>
<dbReference type="OrthoDB" id="277199at2759"/>
<reference evidence="5 6" key="2">
    <citation type="submission" date="2018-11" db="EMBL/GenBank/DDBJ databases">
        <authorList>
            <consortium name="Pathogen Informatics"/>
        </authorList>
    </citation>
    <scope>NUCLEOTIDE SEQUENCE [LARGE SCALE GENOMIC DNA]</scope>
</reference>
<dbReference type="InterPro" id="IPR050318">
    <property type="entry name" value="DENR/SUI1_TIF"/>
</dbReference>
<evidence type="ECO:0000256" key="1">
    <source>
        <dbReference type="ARBA" id="ARBA00007514"/>
    </source>
</evidence>
<reference evidence="7" key="1">
    <citation type="submission" date="2017-02" db="UniProtKB">
        <authorList>
            <consortium name="WormBaseParasite"/>
        </authorList>
    </citation>
    <scope>IDENTIFICATION</scope>
</reference>
<evidence type="ECO:0000313" key="6">
    <source>
        <dbReference type="Proteomes" id="UP000267096"/>
    </source>
</evidence>
<dbReference type="WBParaSite" id="ASIM_0001511901-mRNA-1">
    <property type="protein sequence ID" value="ASIM_0001511901-mRNA-1"/>
    <property type="gene ID" value="ASIM_0001511901"/>
</dbReference>
<dbReference type="GO" id="GO:0003729">
    <property type="term" value="F:mRNA binding"/>
    <property type="evidence" value="ECO:0007669"/>
    <property type="project" value="TreeGrafter"/>
</dbReference>
<dbReference type="CDD" id="cd11607">
    <property type="entry name" value="DENR_C"/>
    <property type="match status" value="1"/>
</dbReference>
<feature type="domain" description="SUI1" evidence="4">
    <location>
        <begin position="117"/>
        <end position="184"/>
    </location>
</feature>
<evidence type="ECO:0000256" key="3">
    <source>
        <dbReference type="SAM" id="MobiDB-lite"/>
    </source>
</evidence>
<evidence type="ECO:0000313" key="5">
    <source>
        <dbReference type="EMBL" id="VDK52657.1"/>
    </source>
</evidence>
<dbReference type="FunFam" id="3.30.780.10:FF:000004">
    <property type="entry name" value="density-regulated protein-like"/>
    <property type="match status" value="1"/>
</dbReference>
<protein>
    <recommendedName>
        <fullName evidence="2">Density-regulated protein</fullName>
    </recommendedName>
</protein>
<evidence type="ECO:0000256" key="2">
    <source>
        <dbReference type="RuleBase" id="RU361273"/>
    </source>
</evidence>
<dbReference type="SUPFAM" id="SSF55159">
    <property type="entry name" value="eIF1-like"/>
    <property type="match status" value="1"/>
</dbReference>
<dbReference type="GO" id="GO:0001731">
    <property type="term" value="P:formation of translation preinitiation complex"/>
    <property type="evidence" value="ECO:0007669"/>
    <property type="project" value="TreeGrafter"/>
</dbReference>
<dbReference type="AlphaFoldDB" id="A0A0M3K2H4"/>
<dbReference type="InterPro" id="IPR001950">
    <property type="entry name" value="SUI1"/>
</dbReference>
<dbReference type="InterPro" id="IPR046447">
    <property type="entry name" value="DENR_C"/>
</dbReference>
<evidence type="ECO:0000313" key="7">
    <source>
        <dbReference type="WBParaSite" id="ASIM_0001511901-mRNA-1"/>
    </source>
</evidence>
<dbReference type="Proteomes" id="UP000267096">
    <property type="component" value="Unassembled WGS sequence"/>
</dbReference>
<comment type="similarity">
    <text evidence="1 2">Belongs to the DENR family.</text>
</comment>
<dbReference type="PROSITE" id="PS50296">
    <property type="entry name" value="SUI1"/>
    <property type="match status" value="1"/>
</dbReference>
<dbReference type="PANTHER" id="PTHR12789">
    <property type="entry name" value="DENSITY-REGULATED PROTEIN HOMOLOG"/>
    <property type="match status" value="1"/>
</dbReference>
<keyword evidence="6" id="KW-1185">Reference proteome</keyword>
<feature type="region of interest" description="Disordered" evidence="3">
    <location>
        <begin position="72"/>
        <end position="114"/>
    </location>
</feature>
<dbReference type="Pfam" id="PF21023">
    <property type="entry name" value="DENR_N"/>
    <property type="match status" value="1"/>
</dbReference>
<organism evidence="7">
    <name type="scientific">Anisakis simplex</name>
    <name type="common">Herring worm</name>
    <dbReference type="NCBI Taxonomy" id="6269"/>
    <lineage>
        <taxon>Eukaryota</taxon>
        <taxon>Metazoa</taxon>
        <taxon>Ecdysozoa</taxon>
        <taxon>Nematoda</taxon>
        <taxon>Chromadorea</taxon>
        <taxon>Rhabditida</taxon>
        <taxon>Spirurina</taxon>
        <taxon>Ascaridomorpha</taxon>
        <taxon>Ascaridoidea</taxon>
        <taxon>Anisakidae</taxon>
        <taxon>Anisakis</taxon>
        <taxon>Anisakis simplex complex</taxon>
    </lineage>
</organism>
<proteinExistence type="inferred from homology"/>